<evidence type="ECO:0000256" key="2">
    <source>
        <dbReference type="SAM" id="Phobius"/>
    </source>
</evidence>
<feature type="compositionally biased region" description="Basic residues" evidence="1">
    <location>
        <begin position="396"/>
        <end position="406"/>
    </location>
</feature>
<feature type="compositionally biased region" description="Basic and acidic residues" evidence="1">
    <location>
        <begin position="407"/>
        <end position="416"/>
    </location>
</feature>
<gene>
    <name evidence="3" type="ORF">CAMP_LOCUS10096</name>
</gene>
<dbReference type="AlphaFoldDB" id="A0A9P1N0X6"/>
<keyword evidence="4" id="KW-1185">Reference proteome</keyword>
<keyword evidence="2" id="KW-1133">Transmembrane helix</keyword>
<feature type="transmembrane region" description="Helical" evidence="2">
    <location>
        <begin position="182"/>
        <end position="206"/>
    </location>
</feature>
<evidence type="ECO:0000313" key="4">
    <source>
        <dbReference type="Proteomes" id="UP001152747"/>
    </source>
</evidence>
<keyword evidence="2" id="KW-0812">Transmembrane</keyword>
<name>A0A9P1N0X6_9PELO</name>
<accession>A0A9P1N0X6</accession>
<comment type="caution">
    <text evidence="3">The sequence shown here is derived from an EMBL/GenBank/DDBJ whole genome shotgun (WGS) entry which is preliminary data.</text>
</comment>
<feature type="region of interest" description="Disordered" evidence="1">
    <location>
        <begin position="286"/>
        <end position="322"/>
    </location>
</feature>
<evidence type="ECO:0000313" key="3">
    <source>
        <dbReference type="EMBL" id="CAI5447459.1"/>
    </source>
</evidence>
<feature type="compositionally biased region" description="Polar residues" evidence="1">
    <location>
        <begin position="419"/>
        <end position="439"/>
    </location>
</feature>
<organism evidence="3 4">
    <name type="scientific">Caenorhabditis angaria</name>
    <dbReference type="NCBI Taxonomy" id="860376"/>
    <lineage>
        <taxon>Eukaryota</taxon>
        <taxon>Metazoa</taxon>
        <taxon>Ecdysozoa</taxon>
        <taxon>Nematoda</taxon>
        <taxon>Chromadorea</taxon>
        <taxon>Rhabditida</taxon>
        <taxon>Rhabditina</taxon>
        <taxon>Rhabditomorpha</taxon>
        <taxon>Rhabditoidea</taxon>
        <taxon>Rhabditidae</taxon>
        <taxon>Peloderinae</taxon>
        <taxon>Caenorhabditis</taxon>
    </lineage>
</organism>
<protein>
    <submittedName>
        <fullName evidence="3">Uncharacterized protein</fullName>
    </submittedName>
</protein>
<proteinExistence type="predicted"/>
<evidence type="ECO:0000256" key="1">
    <source>
        <dbReference type="SAM" id="MobiDB-lite"/>
    </source>
</evidence>
<dbReference type="Proteomes" id="UP001152747">
    <property type="component" value="Unassembled WGS sequence"/>
</dbReference>
<dbReference type="EMBL" id="CANHGI010000004">
    <property type="protein sequence ID" value="CAI5447459.1"/>
    <property type="molecule type" value="Genomic_DNA"/>
</dbReference>
<feature type="compositionally biased region" description="Basic residues" evidence="1">
    <location>
        <begin position="302"/>
        <end position="317"/>
    </location>
</feature>
<keyword evidence="2" id="KW-0472">Membrane</keyword>
<feature type="region of interest" description="Disordered" evidence="1">
    <location>
        <begin position="380"/>
        <end position="439"/>
    </location>
</feature>
<reference evidence="3" key="1">
    <citation type="submission" date="2022-11" db="EMBL/GenBank/DDBJ databases">
        <authorList>
            <person name="Kikuchi T."/>
        </authorList>
    </citation>
    <scope>NUCLEOTIDE SEQUENCE</scope>
    <source>
        <strain evidence="3">PS1010</strain>
    </source>
</reference>
<sequence>MFVFIAAFSNGNNEMRQVFHVLQQIACSIPQNQEFSFMTYSHYKEEFSNLIYLKNGLTYDSNHYATGISCEFYGEKIKKYHIEKTFDRIEIIVNLPESSPNYCHASKIIELIKDLDFHVHLNLIQYDSSENPGFKTLVIPDLSKIKYDQEASNELKNAARKFVDDILEIPPDDPKPNIDTKVLISGLIGFTVGILVPLLIFAIIWYNFLREPEKPMTPLFYNDKTESSEIFRHDDLGDKTTVVTTEIAPQKATPEKPMEKIVVKQVAPEIPRKIDKPAENLETLKEESHNYDDTYGTVPKKQAPKKVAPKKTAPKFPRKIDKPADCEKDFEKYKEESHTYDDTYGTVTKVAPKKVAPKKTTPKIPRKIDKPVEDFEKLKEENHNYDDTYGPAPKVATKKPPAKSVRKSKEKDKVEVVENNTQTQEMTKTVGTTQDTTHY</sequence>